<reference evidence="1" key="1">
    <citation type="journal article" date="2022" name="bioRxiv">
        <title>Sequencing and chromosome-scale assembly of the giantPleurodeles waltlgenome.</title>
        <authorList>
            <person name="Brown T."/>
            <person name="Elewa A."/>
            <person name="Iarovenko S."/>
            <person name="Subramanian E."/>
            <person name="Araus A.J."/>
            <person name="Petzold A."/>
            <person name="Susuki M."/>
            <person name="Suzuki K.-i.T."/>
            <person name="Hayashi T."/>
            <person name="Toyoda A."/>
            <person name="Oliveira C."/>
            <person name="Osipova E."/>
            <person name="Leigh N.D."/>
            <person name="Simon A."/>
            <person name="Yun M.H."/>
        </authorList>
    </citation>
    <scope>NUCLEOTIDE SEQUENCE</scope>
    <source>
        <strain evidence="1">20211129_DDA</strain>
        <tissue evidence="1">Liver</tissue>
    </source>
</reference>
<sequence length="80" mass="9607">MTIRNPSTRQLKWCSPKENVGPLKVLLLVLGAQSRTFIMLKEAFLCPIRLYIRFNRFPEEHFHDVWMYQEVCLFRVNHTV</sequence>
<evidence type="ECO:0000313" key="2">
    <source>
        <dbReference type="Proteomes" id="UP001066276"/>
    </source>
</evidence>
<keyword evidence="2" id="KW-1185">Reference proteome</keyword>
<dbReference type="EMBL" id="JANPWB010000010">
    <property type="protein sequence ID" value="KAJ1140699.1"/>
    <property type="molecule type" value="Genomic_DNA"/>
</dbReference>
<gene>
    <name evidence="1" type="ORF">NDU88_007044</name>
</gene>
<accession>A0AAV7QJP3</accession>
<proteinExistence type="predicted"/>
<comment type="caution">
    <text evidence="1">The sequence shown here is derived from an EMBL/GenBank/DDBJ whole genome shotgun (WGS) entry which is preliminary data.</text>
</comment>
<organism evidence="1 2">
    <name type="scientific">Pleurodeles waltl</name>
    <name type="common">Iberian ribbed newt</name>
    <dbReference type="NCBI Taxonomy" id="8319"/>
    <lineage>
        <taxon>Eukaryota</taxon>
        <taxon>Metazoa</taxon>
        <taxon>Chordata</taxon>
        <taxon>Craniata</taxon>
        <taxon>Vertebrata</taxon>
        <taxon>Euteleostomi</taxon>
        <taxon>Amphibia</taxon>
        <taxon>Batrachia</taxon>
        <taxon>Caudata</taxon>
        <taxon>Salamandroidea</taxon>
        <taxon>Salamandridae</taxon>
        <taxon>Pleurodelinae</taxon>
        <taxon>Pleurodeles</taxon>
    </lineage>
</organism>
<protein>
    <submittedName>
        <fullName evidence="1">Uncharacterized protein</fullName>
    </submittedName>
</protein>
<evidence type="ECO:0000313" key="1">
    <source>
        <dbReference type="EMBL" id="KAJ1140699.1"/>
    </source>
</evidence>
<dbReference type="AlphaFoldDB" id="A0AAV7QJP3"/>
<dbReference type="Proteomes" id="UP001066276">
    <property type="component" value="Chromosome 6"/>
</dbReference>
<name>A0AAV7QJP3_PLEWA</name>